<evidence type="ECO:0000313" key="2">
    <source>
        <dbReference type="Proteomes" id="UP000231025"/>
    </source>
</evidence>
<dbReference type="Proteomes" id="UP000231025">
    <property type="component" value="Unassembled WGS sequence"/>
</dbReference>
<sequence>MFSFRKKIFGKNNKKIIFLLLKFNHYLKFLECWANLNPTEAVKLRLAGGFRNGIILLILCTIVRLTERLIWKD</sequence>
<proteinExistence type="predicted"/>
<organism evidence="1 2">
    <name type="scientific">Candidatus Roizmanbacteria bacterium CG23_combo_of_CG06-09_8_20_14_all_35_49</name>
    <dbReference type="NCBI Taxonomy" id="1974863"/>
    <lineage>
        <taxon>Bacteria</taxon>
        <taxon>Candidatus Roizmaniibacteriota</taxon>
    </lineage>
</organism>
<accession>A0A2G9Y6I6</accession>
<protein>
    <submittedName>
        <fullName evidence="1">Uncharacterized protein</fullName>
    </submittedName>
</protein>
<comment type="caution">
    <text evidence="1">The sequence shown here is derived from an EMBL/GenBank/DDBJ whole genome shotgun (WGS) entry which is preliminary data.</text>
</comment>
<dbReference type="AlphaFoldDB" id="A0A2G9Y6I6"/>
<name>A0A2G9Y6I6_9BACT</name>
<reference evidence="1 2" key="1">
    <citation type="submission" date="2017-09" db="EMBL/GenBank/DDBJ databases">
        <title>Depth-based differentiation of microbial function through sediment-hosted aquifers and enrichment of novel symbionts in the deep terrestrial subsurface.</title>
        <authorList>
            <person name="Probst A.J."/>
            <person name="Ladd B."/>
            <person name="Jarett J.K."/>
            <person name="Geller-Mcgrath D.E."/>
            <person name="Sieber C.M."/>
            <person name="Emerson J.B."/>
            <person name="Anantharaman K."/>
            <person name="Thomas B.C."/>
            <person name="Malmstrom R."/>
            <person name="Stieglmeier M."/>
            <person name="Klingl A."/>
            <person name="Woyke T."/>
            <person name="Ryan C.M."/>
            <person name="Banfield J.F."/>
        </authorList>
    </citation>
    <scope>NUCLEOTIDE SEQUENCE [LARGE SCALE GENOMIC DNA]</scope>
    <source>
        <strain evidence="1">CG23_combo_of_CG06-09_8_20_14_all_35_49</strain>
    </source>
</reference>
<dbReference type="EMBL" id="PCRE01000043">
    <property type="protein sequence ID" value="PIP14852.1"/>
    <property type="molecule type" value="Genomic_DNA"/>
</dbReference>
<gene>
    <name evidence="1" type="ORF">COX47_03070</name>
</gene>
<evidence type="ECO:0000313" key="1">
    <source>
        <dbReference type="EMBL" id="PIP14852.1"/>
    </source>
</evidence>